<accession>A0AAV2DHD8</accession>
<proteinExistence type="predicted"/>
<evidence type="ECO:0000313" key="1">
    <source>
        <dbReference type="EMBL" id="CAL1372511.1"/>
    </source>
</evidence>
<sequence length="68" mass="7864">MNNFGKNSTNSTITGIHMVDFVNNDLRIALKSYIRDTSIQAPHDSFPEYQHLYYHGIIDDRKLKPSSH</sequence>
<keyword evidence="2" id="KW-1185">Reference proteome</keyword>
<organism evidence="1 2">
    <name type="scientific">Linum trigynum</name>
    <dbReference type="NCBI Taxonomy" id="586398"/>
    <lineage>
        <taxon>Eukaryota</taxon>
        <taxon>Viridiplantae</taxon>
        <taxon>Streptophyta</taxon>
        <taxon>Embryophyta</taxon>
        <taxon>Tracheophyta</taxon>
        <taxon>Spermatophyta</taxon>
        <taxon>Magnoliopsida</taxon>
        <taxon>eudicotyledons</taxon>
        <taxon>Gunneridae</taxon>
        <taxon>Pentapetalae</taxon>
        <taxon>rosids</taxon>
        <taxon>fabids</taxon>
        <taxon>Malpighiales</taxon>
        <taxon>Linaceae</taxon>
        <taxon>Linum</taxon>
    </lineage>
</organism>
<dbReference type="AlphaFoldDB" id="A0AAV2DHD8"/>
<dbReference type="Proteomes" id="UP001497516">
    <property type="component" value="Chromosome 2"/>
</dbReference>
<name>A0AAV2DHD8_9ROSI</name>
<gene>
    <name evidence="1" type="ORF">LTRI10_LOCUS14512</name>
</gene>
<evidence type="ECO:0000313" key="2">
    <source>
        <dbReference type="Proteomes" id="UP001497516"/>
    </source>
</evidence>
<dbReference type="EMBL" id="OZ034815">
    <property type="protein sequence ID" value="CAL1372511.1"/>
    <property type="molecule type" value="Genomic_DNA"/>
</dbReference>
<protein>
    <submittedName>
        <fullName evidence="1">Uncharacterized protein</fullName>
    </submittedName>
</protein>
<reference evidence="1 2" key="1">
    <citation type="submission" date="2024-04" db="EMBL/GenBank/DDBJ databases">
        <authorList>
            <person name="Fracassetti M."/>
        </authorList>
    </citation>
    <scope>NUCLEOTIDE SEQUENCE [LARGE SCALE GENOMIC DNA]</scope>
</reference>